<dbReference type="EMBL" id="GEVI01026075">
    <property type="protein sequence ID" value="JAU06245.1"/>
    <property type="molecule type" value="Transcribed_RNA"/>
</dbReference>
<sequence>MLNHEILLGLVDKVNNMHSKREISWEEDTESELDWNSWIDTDLTDDEDNLADPDYKIPPQIKIKDNPGFTSSMAKRLYNLRPR</sequence>
<name>A0A1J3CLG0_NOCCA</name>
<evidence type="ECO:0000313" key="1">
    <source>
        <dbReference type="EMBL" id="JAU06245.1"/>
    </source>
</evidence>
<accession>A0A1J3CLG0</accession>
<reference evidence="1" key="1">
    <citation type="submission" date="2016-07" db="EMBL/GenBank/DDBJ databases">
        <title>De novo transcriptome assembly of four accessions of the metal hyperaccumulator plant Noccaea caerulescens.</title>
        <authorList>
            <person name="Blande D."/>
            <person name="Halimaa P."/>
            <person name="Tervahauta A.I."/>
            <person name="Aarts M.G."/>
            <person name="Karenlampi S.O."/>
        </authorList>
    </citation>
    <scope>NUCLEOTIDE SEQUENCE</scope>
</reference>
<proteinExistence type="predicted"/>
<dbReference type="AlphaFoldDB" id="A0A1J3CLG0"/>
<protein>
    <submittedName>
        <fullName evidence="1">Protein GAMETE EXPRESSED 1</fullName>
    </submittedName>
</protein>
<organism evidence="1">
    <name type="scientific">Noccaea caerulescens</name>
    <name type="common">Alpine penny-cress</name>
    <name type="synonym">Thlaspi caerulescens</name>
    <dbReference type="NCBI Taxonomy" id="107243"/>
    <lineage>
        <taxon>Eukaryota</taxon>
        <taxon>Viridiplantae</taxon>
        <taxon>Streptophyta</taxon>
        <taxon>Embryophyta</taxon>
        <taxon>Tracheophyta</taxon>
        <taxon>Spermatophyta</taxon>
        <taxon>Magnoliopsida</taxon>
        <taxon>eudicotyledons</taxon>
        <taxon>Gunneridae</taxon>
        <taxon>Pentapetalae</taxon>
        <taxon>rosids</taxon>
        <taxon>malvids</taxon>
        <taxon>Brassicales</taxon>
        <taxon>Brassicaceae</taxon>
        <taxon>Coluteocarpeae</taxon>
        <taxon>Noccaea</taxon>
    </lineage>
</organism>
<gene>
    <name evidence="1" type="ORF">GA_TR1943_c2_g1_i1_g.6154</name>
</gene>